<dbReference type="GO" id="GO:0003700">
    <property type="term" value="F:DNA-binding transcription factor activity"/>
    <property type="evidence" value="ECO:0007669"/>
    <property type="project" value="InterPro"/>
</dbReference>
<dbReference type="InterPro" id="IPR016161">
    <property type="entry name" value="Ald_DH/histidinol_DH"/>
</dbReference>
<dbReference type="EMBL" id="JAENIJ010000009">
    <property type="protein sequence ID" value="MBK1882246.1"/>
    <property type="molecule type" value="Genomic_DNA"/>
</dbReference>
<keyword evidence="13" id="KW-1185">Reference proteome</keyword>
<dbReference type="PANTHER" id="PTHR42862">
    <property type="entry name" value="DELTA-1-PYRROLINE-5-CARBOXYLATE DEHYDROGENASE 1, ISOFORM A-RELATED"/>
    <property type="match status" value="1"/>
</dbReference>
<dbReference type="Proteomes" id="UP000603141">
    <property type="component" value="Unassembled WGS sequence"/>
</dbReference>
<evidence type="ECO:0000256" key="1">
    <source>
        <dbReference type="ARBA" id="ARBA00004786"/>
    </source>
</evidence>
<dbReference type="GO" id="GO:0003842">
    <property type="term" value="F:L-glutamate gamma-semialdehyde dehydrogenase activity"/>
    <property type="evidence" value="ECO:0007669"/>
    <property type="project" value="UniProtKB-EC"/>
</dbReference>
<dbReference type="InterPro" id="IPR002872">
    <property type="entry name" value="Proline_DH_dom"/>
</dbReference>
<gene>
    <name evidence="12" type="ORF">JIN85_07460</name>
</gene>
<evidence type="ECO:0000256" key="5">
    <source>
        <dbReference type="ARBA" id="ARBA00048142"/>
    </source>
</evidence>
<evidence type="ECO:0000256" key="8">
    <source>
        <dbReference type="RuleBase" id="RU003345"/>
    </source>
</evidence>
<dbReference type="InterPro" id="IPR016163">
    <property type="entry name" value="Ald_DH_C"/>
</dbReference>
<dbReference type="AlphaFoldDB" id="A0A934VQM1"/>
<dbReference type="InterPro" id="IPR016160">
    <property type="entry name" value="Ald_DH_CS_CYS"/>
</dbReference>
<protein>
    <recommendedName>
        <fullName evidence="2">L-glutamate gamma-semialdehyde dehydrogenase</fullName>
        <ecNumber evidence="2">1.2.1.88</ecNumber>
    </recommendedName>
</protein>
<comment type="catalytic activity">
    <reaction evidence="5">
        <text>L-glutamate 5-semialdehyde + NAD(+) + H2O = L-glutamate + NADH + 2 H(+)</text>
        <dbReference type="Rhea" id="RHEA:30235"/>
        <dbReference type="ChEBI" id="CHEBI:15377"/>
        <dbReference type="ChEBI" id="CHEBI:15378"/>
        <dbReference type="ChEBI" id="CHEBI:29985"/>
        <dbReference type="ChEBI" id="CHEBI:57540"/>
        <dbReference type="ChEBI" id="CHEBI:57945"/>
        <dbReference type="ChEBI" id="CHEBI:58066"/>
        <dbReference type="EC" id="1.2.1.88"/>
    </reaction>
</comment>
<evidence type="ECO:0000256" key="6">
    <source>
        <dbReference type="PIRSR" id="PIRSR000197-1"/>
    </source>
</evidence>
<evidence type="ECO:0000313" key="12">
    <source>
        <dbReference type="EMBL" id="MBK1882246.1"/>
    </source>
</evidence>
<comment type="pathway">
    <text evidence="1">Amino-acid degradation; L-proline degradation into L-glutamate; L-glutamate from L-proline: step 2/2.</text>
</comment>
<feature type="domain" description="Proline dehydrogenase" evidence="11">
    <location>
        <begin position="150"/>
        <end position="441"/>
    </location>
</feature>
<evidence type="ECO:0000256" key="7">
    <source>
        <dbReference type="PROSITE-ProRule" id="PRU10007"/>
    </source>
</evidence>
<dbReference type="InterPro" id="IPR050485">
    <property type="entry name" value="Proline_metab_enzyme"/>
</dbReference>
<name>A0A934VQM1_9BACT</name>
<dbReference type="PROSITE" id="PS00070">
    <property type="entry name" value="ALDEHYDE_DEHYDR_CYS"/>
    <property type="match status" value="1"/>
</dbReference>
<dbReference type="InterPro" id="IPR025703">
    <property type="entry name" value="Bifunct_PutA"/>
</dbReference>
<dbReference type="Pfam" id="PF00171">
    <property type="entry name" value="Aldedh"/>
    <property type="match status" value="1"/>
</dbReference>
<dbReference type="PIRSF" id="PIRSF000197">
    <property type="entry name" value="Bifunct_PutA"/>
    <property type="match status" value="1"/>
</dbReference>
<evidence type="ECO:0000313" key="13">
    <source>
        <dbReference type="Proteomes" id="UP000603141"/>
    </source>
</evidence>
<dbReference type="GO" id="GO:0010133">
    <property type="term" value="P:L-proline catabolic process to L-glutamate"/>
    <property type="evidence" value="ECO:0007669"/>
    <property type="project" value="InterPro"/>
</dbReference>
<dbReference type="PANTHER" id="PTHR42862:SF1">
    <property type="entry name" value="DELTA-1-PYRROLINE-5-CARBOXYLATE DEHYDROGENASE 2, ISOFORM A-RELATED"/>
    <property type="match status" value="1"/>
</dbReference>
<dbReference type="RefSeq" id="WP_200269199.1">
    <property type="nucleotide sequence ID" value="NZ_JAENIJ010000009.1"/>
</dbReference>
<dbReference type="Pfam" id="PF01619">
    <property type="entry name" value="Pro_dh"/>
    <property type="match status" value="1"/>
</dbReference>
<dbReference type="Gene3D" id="3.20.20.220">
    <property type="match status" value="1"/>
</dbReference>
<evidence type="ECO:0000256" key="9">
    <source>
        <dbReference type="SAM" id="MobiDB-lite"/>
    </source>
</evidence>
<evidence type="ECO:0000256" key="4">
    <source>
        <dbReference type="ARBA" id="ARBA00023027"/>
    </source>
</evidence>
<dbReference type="SUPFAM" id="SSF51730">
    <property type="entry name" value="FAD-linked oxidoreductase"/>
    <property type="match status" value="1"/>
</dbReference>
<dbReference type="EC" id="1.2.1.88" evidence="2"/>
<dbReference type="InterPro" id="IPR016162">
    <property type="entry name" value="Ald_DH_N"/>
</dbReference>
<keyword evidence="3 8" id="KW-0560">Oxidoreductase</keyword>
<dbReference type="GO" id="GO:0009898">
    <property type="term" value="C:cytoplasmic side of plasma membrane"/>
    <property type="evidence" value="ECO:0007669"/>
    <property type="project" value="TreeGrafter"/>
</dbReference>
<dbReference type="InterPro" id="IPR029510">
    <property type="entry name" value="Ald_DH_CS_GLU"/>
</dbReference>
<dbReference type="GO" id="GO:0004657">
    <property type="term" value="F:proline dehydrogenase activity"/>
    <property type="evidence" value="ECO:0007669"/>
    <property type="project" value="InterPro"/>
</dbReference>
<feature type="active site" evidence="6 7">
    <location>
        <position position="753"/>
    </location>
</feature>
<feature type="domain" description="Aldehyde dehydrogenase" evidence="10">
    <location>
        <begin position="541"/>
        <end position="980"/>
    </location>
</feature>
<evidence type="ECO:0000259" key="10">
    <source>
        <dbReference type="Pfam" id="PF00171"/>
    </source>
</evidence>
<dbReference type="Gene3D" id="3.40.309.10">
    <property type="entry name" value="Aldehyde Dehydrogenase, Chain A, domain 2"/>
    <property type="match status" value="1"/>
</dbReference>
<evidence type="ECO:0000259" key="11">
    <source>
        <dbReference type="Pfam" id="PF01619"/>
    </source>
</evidence>
<evidence type="ECO:0000256" key="3">
    <source>
        <dbReference type="ARBA" id="ARBA00023002"/>
    </source>
</evidence>
<feature type="region of interest" description="Disordered" evidence="9">
    <location>
        <begin position="480"/>
        <end position="500"/>
    </location>
</feature>
<proteinExistence type="inferred from homology"/>
<comment type="similarity">
    <text evidence="8">Belongs to the aldehyde dehydrogenase family.</text>
</comment>
<dbReference type="SUPFAM" id="SSF53720">
    <property type="entry name" value="ALDH-like"/>
    <property type="match status" value="1"/>
</dbReference>
<dbReference type="InterPro" id="IPR015590">
    <property type="entry name" value="Aldehyde_DH_dom"/>
</dbReference>
<dbReference type="PROSITE" id="PS00687">
    <property type="entry name" value="ALDEHYDE_DEHYDR_GLU"/>
    <property type="match status" value="1"/>
</dbReference>
<evidence type="ECO:0000256" key="2">
    <source>
        <dbReference type="ARBA" id="ARBA00012884"/>
    </source>
</evidence>
<accession>A0A934VQM1</accession>
<dbReference type="InterPro" id="IPR029041">
    <property type="entry name" value="FAD-linked_oxidoreductase-like"/>
</dbReference>
<dbReference type="Gene3D" id="3.40.605.10">
    <property type="entry name" value="Aldehyde Dehydrogenase, Chain A, domain 1"/>
    <property type="match status" value="1"/>
</dbReference>
<reference evidence="12" key="1">
    <citation type="submission" date="2021-01" db="EMBL/GenBank/DDBJ databases">
        <title>Modified the classification status of verrucomicrobia.</title>
        <authorList>
            <person name="Feng X."/>
        </authorList>
    </citation>
    <scope>NUCLEOTIDE SEQUENCE</scope>
    <source>
        <strain evidence="12">KCTC 22041</strain>
    </source>
</reference>
<organism evidence="12 13">
    <name type="scientific">Luteolibacter pohnpeiensis</name>
    <dbReference type="NCBI Taxonomy" id="454153"/>
    <lineage>
        <taxon>Bacteria</taxon>
        <taxon>Pseudomonadati</taxon>
        <taxon>Verrucomicrobiota</taxon>
        <taxon>Verrucomicrobiia</taxon>
        <taxon>Verrucomicrobiales</taxon>
        <taxon>Verrucomicrobiaceae</taxon>
        <taxon>Luteolibacter</taxon>
    </lineage>
</organism>
<keyword evidence="4" id="KW-0520">NAD</keyword>
<sequence length="1175" mass="129841">MNRARIDQAISKVKQHPEDDALLAEMAVNVAAELLRASQKREKWSEKRQGAQLARMMHDPSGKAFTLAMADQVFRPPSESRSAAQFRHLVDGYGVPEYLSMPERIAMLAGSAASAVAPEIVMPAITEAMRRQSASVILPAEERKLKPLLDKRHKAGMRMNLNQLGEAILGEEEAEKRIQAVIERIKSPDCDYLSVKISAIFSQIHLVGYDETLERIKDRLRRLYRVAIENPQNGKPKFVNLDMEEYRDLRLTCDAFRQVLEEPEFFQLEAGIVLQAYLPDSWPVQKELNDWARGRVSKGGAGIKIRIVKGANLAMESVDAEIHDWELAPYSTKEEVDANFKRMLHEGCRPENAGVVRLGVASHNLFDIAYALLLRTREGVEGRIEFEMLEGMANHQARTVHETAGGLLLYAPVVLREDFHSAIAYLVRRLDENTSEENFLHDLFGMKEGGAAWEKQKDRFLKACARKDTVAFGPRRLQDRTTEENLPLPADAPFHNAPDTDWSLTHNTRWARAHVEALRKSEIATVPLVIDGKEEVGESEVEAQDPSRPGAVPYCHALAGPEQIERALQAAVKARGSWIELGFEGRAELLRKVAAEIGKSRGEAIAAMVMDGGKAVYEADGEVSEAIDFANYYARSIQADGAKLEPFGTVLVTPPWNFPFAIPCGSILAALVAGNTVILKPAPETVYTAWIMVQTLWRAGIPKDVLQFVPCPDNEIGRSLVTDSRIGAVILTGAYETARMFLGWKPELRLFAETSGKNALIITAAADPDQAVKDLVKSAFGHSGQKCSAASLAIVEAEVYDSPGFRHQLYDAAASLISGSSWNFDATATPVIREPGDALMRALTTLDAGEEWLLKPEMVDGNPCLWTPGIKLGVSEDSWFRRTECFGPVLGVIRADNLKHAIRIQNNSEFGLTGGIHSLDDREIEVWKDQVEVGNAYINRPITGAIVQRQPFGGWKRSCFGPGSKAGGPNYVAQFGNWKTESLPEMVSTPPKKVADLLGQLVAAIPSAEAALTAAAGSDAFWDKHEFSVSHDPTAMRCEANQFRYRRFQRALIRVTAEQTDEEVARLLLAATAIGIHFAISSETKRPWFSVLKVGVQVESVEALVRRFSGVSSNYDLLRCPQAPASLRAAAIDAGMRLADGPVIFNAKLEWPAWHREQAVTETLHRYGNIVPKPY</sequence>
<feature type="active site" evidence="6">
    <location>
        <position position="787"/>
    </location>
</feature>
<comment type="caution">
    <text evidence="12">The sequence shown here is derived from an EMBL/GenBank/DDBJ whole genome shotgun (WGS) entry which is preliminary data.</text>
</comment>